<gene>
    <name evidence="2" type="ORF">H9980_11060</name>
</gene>
<protein>
    <submittedName>
        <fullName evidence="2">Helix-turn-helix domain-containing protein</fullName>
    </submittedName>
</protein>
<dbReference type="SMART" id="SM00530">
    <property type="entry name" value="HTH_XRE"/>
    <property type="match status" value="1"/>
</dbReference>
<dbReference type="InterPro" id="IPR010982">
    <property type="entry name" value="Lambda_DNA-bd_dom_sf"/>
</dbReference>
<dbReference type="InterPro" id="IPR001387">
    <property type="entry name" value="Cro/C1-type_HTH"/>
</dbReference>
<comment type="caution">
    <text evidence="2">The sequence shown here is derived from an EMBL/GenBank/DDBJ whole genome shotgun (WGS) entry which is preliminary data.</text>
</comment>
<dbReference type="Pfam" id="PF01381">
    <property type="entry name" value="HTH_3"/>
    <property type="match status" value="1"/>
</dbReference>
<feature type="domain" description="HTH cro/C1-type" evidence="1">
    <location>
        <begin position="7"/>
        <end position="59"/>
    </location>
</feature>
<dbReference type="CDD" id="cd00093">
    <property type="entry name" value="HTH_XRE"/>
    <property type="match status" value="1"/>
</dbReference>
<organism evidence="2 3">
    <name type="scientific">Candidatus Erysipelatoclostridium merdavium</name>
    <dbReference type="NCBI Taxonomy" id="2838566"/>
    <lineage>
        <taxon>Bacteria</taxon>
        <taxon>Bacillati</taxon>
        <taxon>Bacillota</taxon>
        <taxon>Erysipelotrichia</taxon>
        <taxon>Erysipelotrichales</taxon>
        <taxon>Erysipelotrichales incertae sedis</taxon>
    </lineage>
</organism>
<dbReference type="AlphaFoldDB" id="A0A9D1XMX7"/>
<name>A0A9D1XMX7_9FIRM</name>
<dbReference type="Proteomes" id="UP000886724">
    <property type="component" value="Unassembled WGS sequence"/>
</dbReference>
<dbReference type="SUPFAM" id="SSF47413">
    <property type="entry name" value="lambda repressor-like DNA-binding domains"/>
    <property type="match status" value="1"/>
</dbReference>
<dbReference type="EMBL" id="DXET01000245">
    <property type="protein sequence ID" value="HIX82488.1"/>
    <property type="molecule type" value="Genomic_DNA"/>
</dbReference>
<evidence type="ECO:0000313" key="2">
    <source>
        <dbReference type="EMBL" id="HIX82488.1"/>
    </source>
</evidence>
<dbReference type="Gene3D" id="1.10.260.40">
    <property type="entry name" value="lambda repressor-like DNA-binding domains"/>
    <property type="match status" value="1"/>
</dbReference>
<dbReference type="PROSITE" id="PS50943">
    <property type="entry name" value="HTH_CROC1"/>
    <property type="match status" value="1"/>
</dbReference>
<evidence type="ECO:0000259" key="1">
    <source>
        <dbReference type="PROSITE" id="PS50943"/>
    </source>
</evidence>
<dbReference type="GO" id="GO:0003677">
    <property type="term" value="F:DNA binding"/>
    <property type="evidence" value="ECO:0007669"/>
    <property type="project" value="InterPro"/>
</dbReference>
<sequence>MHIGQVLKWIRRTRQVSQDEMAKAIKVSRSSIYRFENDGDFSIQNYLNYCKYLQIEAYLPLLICCNGSCKKMFNRLQKTNLDFEAFEMLVARIMIEGTVKETEMMIKMFDIN</sequence>
<reference evidence="2" key="2">
    <citation type="submission" date="2021-04" db="EMBL/GenBank/DDBJ databases">
        <authorList>
            <person name="Gilroy R."/>
        </authorList>
    </citation>
    <scope>NUCLEOTIDE SEQUENCE</scope>
    <source>
        <strain evidence="2">ChiGjej1B1-14440</strain>
    </source>
</reference>
<evidence type="ECO:0000313" key="3">
    <source>
        <dbReference type="Proteomes" id="UP000886724"/>
    </source>
</evidence>
<reference evidence="2" key="1">
    <citation type="journal article" date="2021" name="PeerJ">
        <title>Extensive microbial diversity within the chicken gut microbiome revealed by metagenomics and culture.</title>
        <authorList>
            <person name="Gilroy R."/>
            <person name="Ravi A."/>
            <person name="Getino M."/>
            <person name="Pursley I."/>
            <person name="Horton D.L."/>
            <person name="Alikhan N.F."/>
            <person name="Baker D."/>
            <person name="Gharbi K."/>
            <person name="Hall N."/>
            <person name="Watson M."/>
            <person name="Adriaenssens E.M."/>
            <person name="Foster-Nyarko E."/>
            <person name="Jarju S."/>
            <person name="Secka A."/>
            <person name="Antonio M."/>
            <person name="Oren A."/>
            <person name="Chaudhuri R.R."/>
            <person name="La Ragione R."/>
            <person name="Hildebrand F."/>
            <person name="Pallen M.J."/>
        </authorList>
    </citation>
    <scope>NUCLEOTIDE SEQUENCE</scope>
    <source>
        <strain evidence="2">ChiGjej1B1-14440</strain>
    </source>
</reference>
<proteinExistence type="predicted"/>
<accession>A0A9D1XMX7</accession>